<keyword evidence="4" id="KW-1185">Reference proteome</keyword>
<dbReference type="Proteomes" id="UP000199215">
    <property type="component" value="Unassembled WGS sequence"/>
</dbReference>
<evidence type="ECO:0000259" key="2">
    <source>
        <dbReference type="Pfam" id="PF19701"/>
    </source>
</evidence>
<evidence type="ECO:0000313" key="4">
    <source>
        <dbReference type="Proteomes" id="UP000199215"/>
    </source>
</evidence>
<name>A0A1H6IFR8_9EURY</name>
<evidence type="ECO:0000256" key="1">
    <source>
        <dbReference type="SAM" id="MobiDB-lite"/>
    </source>
</evidence>
<dbReference type="AlphaFoldDB" id="A0A1H6IFR8"/>
<organism evidence="3 4">
    <name type="scientific">Halopenitus malekzadehii</name>
    <dbReference type="NCBI Taxonomy" id="1267564"/>
    <lineage>
        <taxon>Archaea</taxon>
        <taxon>Methanobacteriati</taxon>
        <taxon>Methanobacteriota</taxon>
        <taxon>Stenosarchaea group</taxon>
        <taxon>Halobacteria</taxon>
        <taxon>Halobacteriales</taxon>
        <taxon>Haloferacaceae</taxon>
        <taxon>Halopenitus</taxon>
    </lineage>
</organism>
<dbReference type="Pfam" id="PF19701">
    <property type="entry name" value="DUF6199"/>
    <property type="match status" value="1"/>
</dbReference>
<proteinExistence type="predicted"/>
<accession>A0A1H6IFR8</accession>
<sequence length="90" mass="9464">MRRHIELLVGLVGLVELLCPRTVVAVATRLAYRTPEDLEVREWVYTAARLEGAVLVLLGLVGLYTTAGSTGSAATDAADANPGTAARDNA</sequence>
<dbReference type="STRING" id="1267564.SAMN05192561_102262"/>
<dbReference type="EMBL" id="FNWU01000002">
    <property type="protein sequence ID" value="SEH47286.1"/>
    <property type="molecule type" value="Genomic_DNA"/>
</dbReference>
<evidence type="ECO:0000313" key="3">
    <source>
        <dbReference type="EMBL" id="SEH47286.1"/>
    </source>
</evidence>
<dbReference type="InterPro" id="IPR045679">
    <property type="entry name" value="DUF6199"/>
</dbReference>
<protein>
    <recommendedName>
        <fullName evidence="2">DUF6199 domain-containing protein</fullName>
    </recommendedName>
</protein>
<gene>
    <name evidence="3" type="ORF">SAMN05192561_102262</name>
</gene>
<dbReference type="RefSeq" id="WP_245710090.1">
    <property type="nucleotide sequence ID" value="NZ_FNWU01000002.1"/>
</dbReference>
<feature type="domain" description="DUF6199" evidence="2">
    <location>
        <begin position="8"/>
        <end position="64"/>
    </location>
</feature>
<reference evidence="3 4" key="1">
    <citation type="submission" date="2016-10" db="EMBL/GenBank/DDBJ databases">
        <authorList>
            <person name="de Groot N.N."/>
        </authorList>
    </citation>
    <scope>NUCLEOTIDE SEQUENCE [LARGE SCALE GENOMIC DNA]</scope>
    <source>
        <strain evidence="3 4">IBRC-M10418</strain>
    </source>
</reference>
<feature type="region of interest" description="Disordered" evidence="1">
    <location>
        <begin position="68"/>
        <end position="90"/>
    </location>
</feature>